<name>A0A4R2N537_9BURK</name>
<evidence type="ECO:0000313" key="8">
    <source>
        <dbReference type="Proteomes" id="UP000295182"/>
    </source>
</evidence>
<sequence>MLAFAPGARAVIRDEEWLIRRVDPATDGGYLLTCDGISDLVRGQSALFLTALEDHIEVLDPAQTELVPDASPTYNATILYLESMRRRSVANDEQIHLGHRGVMNLVPYQLDPALQALRQPRSRILIADAVGLGKTLEAGILATELIQRGRGKRILVVTQKAMLTQFQKEWWSRFSIPLTRLDSVGLGRVRNRIPANHNPFNHFDRSIISIDTLKNNLEYRNYLENAWWDIIVIDECHNVAARAGESGLSRRARLARLLSNRSDTLMLLSATPHDGSARSFASLMSLLDPTAISDPDRYTPDDFRSKGLVIRRFKKDIKDQVSADFQERQTLCLSQAASAQEEAAYRALLAIPFTQGGQRKGGRQTELQRVGMQKALFSSPAAALESTLKRMELLRGKSSPTAEEGQEIDGLEVFADALRTLVDDSKAQSFSKYQRLLQQLKSPEFGWQVIQAEDRLVIFSERIETLRWLENQLSQDLKLKPNQVAMLHGQMSDTEQQTLVDRFGRLDDPIRVLLCSDVASEGLNLHYFCHRLVHFDLPWSLMVFQQRNGRVDRYGQKHQPHIVYLFTETVNDKIRGDLRILEILQAKDEQAYLNLGDPSAFLNVFDPEKEAAKISDFMADGLAPEAVEATLDQAASSEDDNEGDWLMQLFGAGASTEGGEATSSEPPASSTAHIAEPASLFPSDYHYAKTALTQLNQGQTLCQWSAVDAEQIISITAPLDLQERLRQLPREAQADNDHYPLCADPVRMAEAIETARQARSEEETWPRLHYLWPQHPIMEWLGDRVLTHFGRHKAPLLQSHRLAPQEQAFILMSLIPNRKGQPLLVEWQVAHRVGQGAFALEGFDAFAARAGLKAAGLPNRGHTEALAGLQAQMQQALPQAVQTMHRFMLERQQAFAQQLTQRLEGTLAELQRLQGAQIQQLTLDLEKQLETVQRGRFEQRSQHIRRVFDDYRQWVHDTLTTEPQPWIQVLAGVCHPQAAPSPAGA</sequence>
<feature type="domain" description="Helicase C-terminal" evidence="6">
    <location>
        <begin position="448"/>
        <end position="599"/>
    </location>
</feature>
<keyword evidence="2" id="KW-0378">Hydrolase</keyword>
<dbReference type="InterPro" id="IPR038718">
    <property type="entry name" value="SNF2-like_sf"/>
</dbReference>
<dbReference type="GO" id="GO:0003677">
    <property type="term" value="F:DNA binding"/>
    <property type="evidence" value="ECO:0007669"/>
    <property type="project" value="InterPro"/>
</dbReference>
<dbReference type="EMBL" id="SLXH01000022">
    <property type="protein sequence ID" value="TCP15944.1"/>
    <property type="molecule type" value="Genomic_DNA"/>
</dbReference>
<dbReference type="InterPro" id="IPR049730">
    <property type="entry name" value="SNF2/RAD54-like_C"/>
</dbReference>
<dbReference type="Pfam" id="PF04851">
    <property type="entry name" value="ResIII"/>
    <property type="match status" value="1"/>
</dbReference>
<comment type="caution">
    <text evidence="7">The sequence shown here is derived from an EMBL/GenBank/DDBJ whole genome shotgun (WGS) entry which is preliminary data.</text>
</comment>
<keyword evidence="4" id="KW-0067">ATP-binding</keyword>
<dbReference type="RefSeq" id="WP_119014399.1">
    <property type="nucleotide sequence ID" value="NZ_QXNC01000035.1"/>
</dbReference>
<dbReference type="SMART" id="SM00487">
    <property type="entry name" value="DEXDc"/>
    <property type="match status" value="1"/>
</dbReference>
<dbReference type="GO" id="GO:0016787">
    <property type="term" value="F:hydrolase activity"/>
    <property type="evidence" value="ECO:0007669"/>
    <property type="project" value="UniProtKB-KW"/>
</dbReference>
<dbReference type="OrthoDB" id="9814088at2"/>
<dbReference type="InterPro" id="IPR027417">
    <property type="entry name" value="P-loop_NTPase"/>
</dbReference>
<dbReference type="InterPro" id="IPR001650">
    <property type="entry name" value="Helicase_C-like"/>
</dbReference>
<evidence type="ECO:0000256" key="1">
    <source>
        <dbReference type="ARBA" id="ARBA00022741"/>
    </source>
</evidence>
<keyword evidence="8" id="KW-1185">Reference proteome</keyword>
<dbReference type="GO" id="GO:0004386">
    <property type="term" value="F:helicase activity"/>
    <property type="evidence" value="ECO:0007669"/>
    <property type="project" value="UniProtKB-KW"/>
</dbReference>
<accession>A0A4R2N537</accession>
<proteinExistence type="predicted"/>
<feature type="domain" description="Helicase ATP-binding" evidence="5">
    <location>
        <begin position="115"/>
        <end position="290"/>
    </location>
</feature>
<dbReference type="Pfam" id="PF00271">
    <property type="entry name" value="Helicase_C"/>
    <property type="match status" value="1"/>
</dbReference>
<dbReference type="PANTHER" id="PTHR45766">
    <property type="entry name" value="DNA ANNEALING HELICASE AND ENDONUCLEASE ZRANB3 FAMILY MEMBER"/>
    <property type="match status" value="1"/>
</dbReference>
<evidence type="ECO:0000259" key="6">
    <source>
        <dbReference type="PROSITE" id="PS51194"/>
    </source>
</evidence>
<dbReference type="InterPro" id="IPR014001">
    <property type="entry name" value="Helicase_ATP-bd"/>
</dbReference>
<organism evidence="7 8">
    <name type="scientific">Simplicispira metamorpha</name>
    <dbReference type="NCBI Taxonomy" id="80881"/>
    <lineage>
        <taxon>Bacteria</taxon>
        <taxon>Pseudomonadati</taxon>
        <taxon>Pseudomonadota</taxon>
        <taxon>Betaproteobacteria</taxon>
        <taxon>Burkholderiales</taxon>
        <taxon>Comamonadaceae</taxon>
        <taxon>Simplicispira</taxon>
    </lineage>
</organism>
<evidence type="ECO:0000256" key="3">
    <source>
        <dbReference type="ARBA" id="ARBA00022806"/>
    </source>
</evidence>
<evidence type="ECO:0000256" key="2">
    <source>
        <dbReference type="ARBA" id="ARBA00022801"/>
    </source>
</evidence>
<dbReference type="Proteomes" id="UP000295182">
    <property type="component" value="Unassembled WGS sequence"/>
</dbReference>
<dbReference type="CDD" id="cd18011">
    <property type="entry name" value="DEXDc_RapA"/>
    <property type="match status" value="1"/>
</dbReference>
<evidence type="ECO:0000259" key="5">
    <source>
        <dbReference type="PROSITE" id="PS51192"/>
    </source>
</evidence>
<dbReference type="CDD" id="cd18793">
    <property type="entry name" value="SF2_C_SNF"/>
    <property type="match status" value="1"/>
</dbReference>
<dbReference type="Gene3D" id="3.40.50.10810">
    <property type="entry name" value="Tandem AAA-ATPase domain"/>
    <property type="match status" value="1"/>
</dbReference>
<dbReference type="GO" id="GO:0005524">
    <property type="term" value="F:ATP binding"/>
    <property type="evidence" value="ECO:0007669"/>
    <property type="project" value="InterPro"/>
</dbReference>
<dbReference type="InterPro" id="IPR006935">
    <property type="entry name" value="Helicase/UvrB_N"/>
</dbReference>
<dbReference type="AlphaFoldDB" id="A0A4R2N537"/>
<evidence type="ECO:0000256" key="4">
    <source>
        <dbReference type="ARBA" id="ARBA00022840"/>
    </source>
</evidence>
<dbReference type="PROSITE" id="PS51194">
    <property type="entry name" value="HELICASE_CTER"/>
    <property type="match status" value="1"/>
</dbReference>
<keyword evidence="3" id="KW-0347">Helicase</keyword>
<dbReference type="PANTHER" id="PTHR45766:SF6">
    <property type="entry name" value="SWI_SNF-RELATED MATRIX-ASSOCIATED ACTIN-DEPENDENT REGULATOR OF CHROMATIN SUBFAMILY A-LIKE PROTEIN 1"/>
    <property type="match status" value="1"/>
</dbReference>
<gene>
    <name evidence="7" type="ORF">EV674_12215</name>
</gene>
<protein>
    <submittedName>
        <fullName evidence="7">Type III restriction/modification enzyme restriction subunit</fullName>
    </submittedName>
</protein>
<reference evidence="7 8" key="1">
    <citation type="submission" date="2019-03" db="EMBL/GenBank/DDBJ databases">
        <title>Genomic Encyclopedia of Type Strains, Phase IV (KMG-IV): sequencing the most valuable type-strain genomes for metagenomic binning, comparative biology and taxonomic classification.</title>
        <authorList>
            <person name="Goeker M."/>
        </authorList>
    </citation>
    <scope>NUCLEOTIDE SEQUENCE [LARGE SCALE GENOMIC DNA]</scope>
    <source>
        <strain evidence="7 8">DSM 1837</strain>
    </source>
</reference>
<dbReference type="SUPFAM" id="SSF52540">
    <property type="entry name" value="P-loop containing nucleoside triphosphate hydrolases"/>
    <property type="match status" value="2"/>
</dbReference>
<keyword evidence="1" id="KW-0547">Nucleotide-binding</keyword>
<dbReference type="Gene3D" id="3.40.50.300">
    <property type="entry name" value="P-loop containing nucleotide triphosphate hydrolases"/>
    <property type="match status" value="1"/>
</dbReference>
<evidence type="ECO:0000313" key="7">
    <source>
        <dbReference type="EMBL" id="TCP15944.1"/>
    </source>
</evidence>
<dbReference type="InterPro" id="IPR057342">
    <property type="entry name" value="DEXDc_RapA"/>
</dbReference>
<dbReference type="SMART" id="SM00490">
    <property type="entry name" value="HELICc"/>
    <property type="match status" value="1"/>
</dbReference>
<dbReference type="PROSITE" id="PS51192">
    <property type="entry name" value="HELICASE_ATP_BIND_1"/>
    <property type="match status" value="1"/>
</dbReference>